<dbReference type="Gramene" id="OE9A097852T1">
    <property type="protein sequence ID" value="OE9A097852C1"/>
    <property type="gene ID" value="OE9A097852"/>
</dbReference>
<sequence length="193" mass="21170">MWDYTVKVEEGRAADNGKPSAGAVYRCIYAKDGLMEIPPAFQSPWDFFSESVKRNPKNPMLGRRQIIDGKAGSYSWLTYKEVYDTTLKIGSSIRSRGVNPGDRCGIYGANCPEWIIAMEACNGHAITYVPLYDSLGANAVEFIINHAEVSIAFVQESKLPAVCSLSLSCIFARFSISSATKCKSLMNKVLSGC</sequence>
<dbReference type="GO" id="GO:0005783">
    <property type="term" value="C:endoplasmic reticulum"/>
    <property type="evidence" value="ECO:0007669"/>
    <property type="project" value="TreeGrafter"/>
</dbReference>
<dbReference type="OrthoDB" id="1673747at2759"/>
<evidence type="ECO:0000313" key="2">
    <source>
        <dbReference type="EMBL" id="CAA3030563.1"/>
    </source>
</evidence>
<dbReference type="PANTHER" id="PTHR43272">
    <property type="entry name" value="LONG-CHAIN-FATTY-ACID--COA LIGASE"/>
    <property type="match status" value="1"/>
</dbReference>
<dbReference type="SUPFAM" id="SSF56801">
    <property type="entry name" value="Acetyl-CoA synthetase-like"/>
    <property type="match status" value="1"/>
</dbReference>
<dbReference type="Pfam" id="PF00501">
    <property type="entry name" value="AMP-binding"/>
    <property type="match status" value="1"/>
</dbReference>
<dbReference type="PANTHER" id="PTHR43272:SF4">
    <property type="entry name" value="LONG CHAIN ACYL-COA SYNTHETASE 2"/>
    <property type="match status" value="1"/>
</dbReference>
<gene>
    <name evidence="2" type="ORF">OLEA9_A097852</name>
</gene>
<dbReference type="Proteomes" id="UP000594638">
    <property type="component" value="Unassembled WGS sequence"/>
</dbReference>
<dbReference type="GO" id="GO:0010025">
    <property type="term" value="P:wax biosynthetic process"/>
    <property type="evidence" value="ECO:0007669"/>
    <property type="project" value="TreeGrafter"/>
</dbReference>
<organism evidence="2 3">
    <name type="scientific">Olea europaea subsp. europaea</name>
    <dbReference type="NCBI Taxonomy" id="158383"/>
    <lineage>
        <taxon>Eukaryota</taxon>
        <taxon>Viridiplantae</taxon>
        <taxon>Streptophyta</taxon>
        <taxon>Embryophyta</taxon>
        <taxon>Tracheophyta</taxon>
        <taxon>Spermatophyta</taxon>
        <taxon>Magnoliopsida</taxon>
        <taxon>eudicotyledons</taxon>
        <taxon>Gunneridae</taxon>
        <taxon>Pentapetalae</taxon>
        <taxon>asterids</taxon>
        <taxon>lamiids</taxon>
        <taxon>Lamiales</taxon>
        <taxon>Oleaceae</taxon>
        <taxon>Oleeae</taxon>
        <taxon>Olea</taxon>
    </lineage>
</organism>
<dbReference type="GO" id="GO:0004467">
    <property type="term" value="F:long-chain fatty acid-CoA ligase activity"/>
    <property type="evidence" value="ECO:0007669"/>
    <property type="project" value="TreeGrafter"/>
</dbReference>
<protein>
    <submittedName>
        <fullName evidence="2">Long chain acyl- synthetase 2</fullName>
    </submittedName>
</protein>
<dbReference type="GO" id="GO:0016020">
    <property type="term" value="C:membrane"/>
    <property type="evidence" value="ECO:0007669"/>
    <property type="project" value="TreeGrafter"/>
</dbReference>
<reference evidence="2 3" key="1">
    <citation type="submission" date="2019-12" db="EMBL/GenBank/DDBJ databases">
        <authorList>
            <person name="Alioto T."/>
            <person name="Alioto T."/>
            <person name="Gomez Garrido J."/>
        </authorList>
    </citation>
    <scope>NUCLEOTIDE SEQUENCE [LARGE SCALE GENOMIC DNA]</scope>
</reference>
<dbReference type="EMBL" id="CACTIH010009381">
    <property type="protein sequence ID" value="CAA3030563.1"/>
    <property type="molecule type" value="Genomic_DNA"/>
</dbReference>
<dbReference type="GO" id="GO:0010143">
    <property type="term" value="P:cutin biosynthetic process"/>
    <property type="evidence" value="ECO:0007669"/>
    <property type="project" value="TreeGrafter"/>
</dbReference>
<accession>A0A8S0VH69</accession>
<dbReference type="Gene3D" id="3.40.50.12780">
    <property type="entry name" value="N-terminal domain of ligase-like"/>
    <property type="match status" value="1"/>
</dbReference>
<evidence type="ECO:0000259" key="1">
    <source>
        <dbReference type="Pfam" id="PF00501"/>
    </source>
</evidence>
<name>A0A8S0VH69_OLEEU</name>
<dbReference type="InterPro" id="IPR000873">
    <property type="entry name" value="AMP-dep_synth/lig_dom"/>
</dbReference>
<feature type="domain" description="AMP-dependent synthetase/ligase" evidence="1">
    <location>
        <begin position="50"/>
        <end position="160"/>
    </location>
</feature>
<proteinExistence type="predicted"/>
<dbReference type="AlphaFoldDB" id="A0A8S0VH69"/>
<dbReference type="InterPro" id="IPR042099">
    <property type="entry name" value="ANL_N_sf"/>
</dbReference>
<evidence type="ECO:0000313" key="3">
    <source>
        <dbReference type="Proteomes" id="UP000594638"/>
    </source>
</evidence>
<comment type="caution">
    <text evidence="2">The sequence shown here is derived from an EMBL/GenBank/DDBJ whole genome shotgun (WGS) entry which is preliminary data.</text>
</comment>
<keyword evidence="3" id="KW-1185">Reference proteome</keyword>